<gene>
    <name evidence="1" type="ORF">LOD99_6080</name>
</gene>
<proteinExistence type="predicted"/>
<organism evidence="1 2">
    <name type="scientific">Oopsacas minuta</name>
    <dbReference type="NCBI Taxonomy" id="111878"/>
    <lineage>
        <taxon>Eukaryota</taxon>
        <taxon>Metazoa</taxon>
        <taxon>Porifera</taxon>
        <taxon>Hexactinellida</taxon>
        <taxon>Hexasterophora</taxon>
        <taxon>Lyssacinosida</taxon>
        <taxon>Leucopsacidae</taxon>
        <taxon>Oopsacas</taxon>
    </lineage>
</organism>
<protein>
    <submittedName>
        <fullName evidence="1">Uncharacterized protein</fullName>
    </submittedName>
</protein>
<sequence>MVNSLEFEEITEYNIYANNVIDEINVINPTYPNAKAILELFSRSEPISGVFPVSILSDSFGAVKEQCTTSTGFTLHPILAGVLMAILSKIESLNNYREGRKTVEASPSKDTLDKYFPAITNVVVLTLFKKPPQIIIYDNGCNLHNTCIIREPKLFKDTTFLVDRFHWKNHCCNPAYSLKSVKSHEFLRINSQVCEQLFSTLRRITTQVSLIGSKTYSTMYDIFYTV</sequence>
<keyword evidence="2" id="KW-1185">Reference proteome</keyword>
<evidence type="ECO:0000313" key="1">
    <source>
        <dbReference type="EMBL" id="KAI6650163.1"/>
    </source>
</evidence>
<dbReference type="PANTHER" id="PTHR34305:SF1">
    <property type="entry name" value="SWIM-TYPE DOMAIN-CONTAINING PROTEIN"/>
    <property type="match status" value="1"/>
</dbReference>
<evidence type="ECO:0000313" key="2">
    <source>
        <dbReference type="Proteomes" id="UP001165289"/>
    </source>
</evidence>
<dbReference type="AlphaFoldDB" id="A0AAV7JMV9"/>
<dbReference type="EMBL" id="JAKMXF010000313">
    <property type="protein sequence ID" value="KAI6650163.1"/>
    <property type="molecule type" value="Genomic_DNA"/>
</dbReference>
<comment type="caution">
    <text evidence="1">The sequence shown here is derived from an EMBL/GenBank/DDBJ whole genome shotgun (WGS) entry which is preliminary data.</text>
</comment>
<dbReference type="Proteomes" id="UP001165289">
    <property type="component" value="Unassembled WGS sequence"/>
</dbReference>
<accession>A0AAV7JMV9</accession>
<name>A0AAV7JMV9_9METZ</name>
<reference evidence="1 2" key="1">
    <citation type="journal article" date="2023" name="BMC Biol.">
        <title>The compact genome of the sponge Oopsacas minuta (Hexactinellida) is lacking key metazoan core genes.</title>
        <authorList>
            <person name="Santini S."/>
            <person name="Schenkelaars Q."/>
            <person name="Jourda C."/>
            <person name="Duchesne M."/>
            <person name="Belahbib H."/>
            <person name="Rocher C."/>
            <person name="Selva M."/>
            <person name="Riesgo A."/>
            <person name="Vervoort M."/>
            <person name="Leys S.P."/>
            <person name="Kodjabachian L."/>
            <person name="Le Bivic A."/>
            <person name="Borchiellini C."/>
            <person name="Claverie J.M."/>
            <person name="Renard E."/>
        </authorList>
    </citation>
    <scope>NUCLEOTIDE SEQUENCE [LARGE SCALE GENOMIC DNA]</scope>
    <source>
        <strain evidence="1">SPO-2</strain>
    </source>
</reference>
<dbReference type="PANTHER" id="PTHR34305">
    <property type="entry name" value="EXPRESSED PROTEIN"/>
    <property type="match status" value="1"/>
</dbReference>